<evidence type="ECO:0000313" key="4">
    <source>
        <dbReference type="EMBL" id="MFB9523309.1"/>
    </source>
</evidence>
<dbReference type="SUPFAM" id="SSF56214">
    <property type="entry name" value="4'-phosphopantetheinyl transferase"/>
    <property type="match status" value="1"/>
</dbReference>
<dbReference type="Pfam" id="PF01648">
    <property type="entry name" value="ACPS"/>
    <property type="match status" value="1"/>
</dbReference>
<dbReference type="GO" id="GO:0016740">
    <property type="term" value="F:transferase activity"/>
    <property type="evidence" value="ECO:0007669"/>
    <property type="project" value="UniProtKB-KW"/>
</dbReference>
<dbReference type="Proteomes" id="UP001589718">
    <property type="component" value="Unassembled WGS sequence"/>
</dbReference>
<dbReference type="PANTHER" id="PTHR38096">
    <property type="entry name" value="ENTEROBACTIN SYNTHASE COMPONENT D"/>
    <property type="match status" value="1"/>
</dbReference>
<organism evidence="4 5">
    <name type="scientific">Streptomyces cremeus</name>
    <dbReference type="NCBI Taxonomy" id="66881"/>
    <lineage>
        <taxon>Bacteria</taxon>
        <taxon>Bacillati</taxon>
        <taxon>Actinomycetota</taxon>
        <taxon>Actinomycetes</taxon>
        <taxon>Kitasatosporales</taxon>
        <taxon>Streptomycetaceae</taxon>
        <taxon>Streptomyces</taxon>
    </lineage>
</organism>
<dbReference type="EMBL" id="JBHMCR010000017">
    <property type="protein sequence ID" value="MFB9523309.1"/>
    <property type="molecule type" value="Genomic_DNA"/>
</dbReference>
<evidence type="ECO:0000259" key="2">
    <source>
        <dbReference type="Pfam" id="PF01648"/>
    </source>
</evidence>
<dbReference type="PRINTS" id="PR01399">
    <property type="entry name" value="ENTSNTHTASED"/>
</dbReference>
<sequence>MSHRTAAPGARTTRTIRTTRTTKAFASGTEGTAAVSGVVRTLLPRYAAALDSTHELTGPALFAAELRQVADVSPGRRDEYATVRRLARACLAELGLPPAPLVRGADGAPGWPPGTVGSLTHCQGYRAAAVARARDADGLGIDAEPCAPLPGRVLAQVTSAAERAHLAELAAARPDVPWCRVLFSAKEAYYKVWYPATGCWLGFDDAEVALRPDAGSGTFVVRPVSGGARRKRRADALFDPVATGFPALRGRWAAGAGVVVTAIAAPAGSLPCPAQAGRTATGTLRCAQ</sequence>
<dbReference type="PANTHER" id="PTHR38096:SF1">
    <property type="entry name" value="ENTEROBACTIN SYNTHASE COMPONENT D"/>
    <property type="match status" value="1"/>
</dbReference>
<keyword evidence="5" id="KW-1185">Reference proteome</keyword>
<dbReference type="InterPro" id="IPR008278">
    <property type="entry name" value="4-PPantetheinyl_Trfase_dom"/>
</dbReference>
<dbReference type="InterPro" id="IPR041354">
    <property type="entry name" value="4PPT_N"/>
</dbReference>
<evidence type="ECO:0000259" key="3">
    <source>
        <dbReference type="Pfam" id="PF17837"/>
    </source>
</evidence>
<gene>
    <name evidence="4" type="ORF">ACFFTU_25525</name>
</gene>
<feature type="domain" description="4'-phosphopantetheinyl transferase N-terminal" evidence="3">
    <location>
        <begin position="68"/>
        <end position="131"/>
    </location>
</feature>
<protein>
    <submittedName>
        <fullName evidence="4">4'-phosphopantetheinyl transferase</fullName>
    </submittedName>
</protein>
<dbReference type="RefSeq" id="WP_345226065.1">
    <property type="nucleotide sequence ID" value="NZ_BAAAXE010000013.1"/>
</dbReference>
<evidence type="ECO:0000256" key="1">
    <source>
        <dbReference type="ARBA" id="ARBA00022679"/>
    </source>
</evidence>
<accession>A0ABV5PJC8</accession>
<dbReference type="Pfam" id="PF17837">
    <property type="entry name" value="4PPT_N"/>
    <property type="match status" value="1"/>
</dbReference>
<feature type="domain" description="4'-phosphopantetheinyl transferase" evidence="2">
    <location>
        <begin position="138"/>
        <end position="214"/>
    </location>
</feature>
<dbReference type="InterPro" id="IPR003542">
    <property type="entry name" value="Enbac_synth_compD-like"/>
</dbReference>
<proteinExistence type="predicted"/>
<keyword evidence="1 4" id="KW-0808">Transferase</keyword>
<name>A0ABV5PJC8_STRCM</name>
<comment type="caution">
    <text evidence="4">The sequence shown here is derived from an EMBL/GenBank/DDBJ whole genome shotgun (WGS) entry which is preliminary data.</text>
</comment>
<dbReference type="InterPro" id="IPR037143">
    <property type="entry name" value="4-PPantetheinyl_Trfase_dom_sf"/>
</dbReference>
<evidence type="ECO:0000313" key="5">
    <source>
        <dbReference type="Proteomes" id="UP001589718"/>
    </source>
</evidence>
<reference evidence="4 5" key="1">
    <citation type="submission" date="2024-09" db="EMBL/GenBank/DDBJ databases">
        <authorList>
            <person name="Sun Q."/>
            <person name="Mori K."/>
        </authorList>
    </citation>
    <scope>NUCLEOTIDE SEQUENCE [LARGE SCALE GENOMIC DNA]</scope>
    <source>
        <strain evidence="4 5">JCM 4362</strain>
    </source>
</reference>
<dbReference type="Gene3D" id="3.90.470.20">
    <property type="entry name" value="4'-phosphopantetheinyl transferase domain"/>
    <property type="match status" value="1"/>
</dbReference>